<dbReference type="Pfam" id="PF14537">
    <property type="entry name" value="Cytochrom_c3_2"/>
    <property type="match status" value="1"/>
</dbReference>
<dbReference type="InterPro" id="IPR012286">
    <property type="entry name" value="Tetrahaem_cytochrome"/>
</dbReference>
<name>A0A423UIY5_9ACTN</name>
<keyword evidence="4" id="KW-0479">Metal-binding</keyword>
<feature type="signal peptide" evidence="7">
    <location>
        <begin position="1"/>
        <end position="25"/>
    </location>
</feature>
<dbReference type="SUPFAM" id="SSF48695">
    <property type="entry name" value="Multiheme cytochromes"/>
    <property type="match status" value="1"/>
</dbReference>
<evidence type="ECO:0000259" key="8">
    <source>
        <dbReference type="Pfam" id="PF14537"/>
    </source>
</evidence>
<evidence type="ECO:0000256" key="7">
    <source>
        <dbReference type="SAM" id="SignalP"/>
    </source>
</evidence>
<protein>
    <recommendedName>
        <fullName evidence="8">Tetrahaem cytochrome domain-containing protein</fullName>
    </recommendedName>
</protein>
<keyword evidence="6" id="KW-0408">Iron</keyword>
<evidence type="ECO:0000256" key="4">
    <source>
        <dbReference type="ARBA" id="ARBA00022723"/>
    </source>
</evidence>
<dbReference type="Gene3D" id="1.10.1130.10">
    <property type="entry name" value="Flavocytochrome C3, Chain A"/>
    <property type="match status" value="1"/>
</dbReference>
<feature type="domain" description="Tetrahaem cytochrome" evidence="8">
    <location>
        <begin position="79"/>
        <end position="190"/>
    </location>
</feature>
<evidence type="ECO:0000256" key="2">
    <source>
        <dbReference type="ARBA" id="ARBA00022448"/>
    </source>
</evidence>
<reference evidence="10" key="1">
    <citation type="submission" date="2018-05" db="EMBL/GenBank/DDBJ databases">
        <title>Genome Sequencing of selected type strains of the family Eggerthellaceae.</title>
        <authorList>
            <person name="Danylec N."/>
            <person name="Stoll D.A."/>
            <person name="Doetsch A."/>
            <person name="Huch M."/>
        </authorList>
    </citation>
    <scope>NUCLEOTIDE SEQUENCE [LARGE SCALE GENOMIC DNA]</scope>
    <source>
        <strain evidence="10">DSM 27213</strain>
    </source>
</reference>
<evidence type="ECO:0000313" key="9">
    <source>
        <dbReference type="EMBL" id="ROT89076.1"/>
    </source>
</evidence>
<dbReference type="EMBL" id="QIBW01000012">
    <property type="protein sequence ID" value="ROT89076.1"/>
    <property type="molecule type" value="Genomic_DNA"/>
</dbReference>
<feature type="chain" id="PRO_5039477417" description="Tetrahaem cytochrome domain-containing protein" evidence="7">
    <location>
        <begin position="26"/>
        <end position="201"/>
    </location>
</feature>
<evidence type="ECO:0000256" key="6">
    <source>
        <dbReference type="ARBA" id="ARBA00023004"/>
    </source>
</evidence>
<dbReference type="PROSITE" id="PS51257">
    <property type="entry name" value="PROKAR_LIPOPROTEIN"/>
    <property type="match status" value="1"/>
</dbReference>
<comment type="caution">
    <text evidence="9">The sequence shown here is derived from an EMBL/GenBank/DDBJ whole genome shotgun (WGS) entry which is preliminary data.</text>
</comment>
<dbReference type="InterPro" id="IPR036280">
    <property type="entry name" value="Multihaem_cyt_sf"/>
</dbReference>
<dbReference type="Proteomes" id="UP000285258">
    <property type="component" value="Unassembled WGS sequence"/>
</dbReference>
<dbReference type="GO" id="GO:0030313">
    <property type="term" value="C:cell envelope"/>
    <property type="evidence" value="ECO:0007669"/>
    <property type="project" value="UniProtKB-SubCell"/>
</dbReference>
<comment type="subcellular location">
    <subcellularLocation>
        <location evidence="1">Cell envelope</location>
    </subcellularLocation>
</comment>
<keyword evidence="3" id="KW-0349">Heme</keyword>
<evidence type="ECO:0000313" key="10">
    <source>
        <dbReference type="Proteomes" id="UP000285258"/>
    </source>
</evidence>
<evidence type="ECO:0000256" key="5">
    <source>
        <dbReference type="ARBA" id="ARBA00022982"/>
    </source>
</evidence>
<keyword evidence="5" id="KW-0249">Electron transport</keyword>
<evidence type="ECO:0000256" key="1">
    <source>
        <dbReference type="ARBA" id="ARBA00004196"/>
    </source>
</evidence>
<sequence>MRNVKPGIASAVCAVCLLAAVAAGAGCAPKAHEGPLAKDASITVDFTWSADANCATCHATEDGSLEGMPCYGALSAAGGNTCSVCHADEAGLEKAHEGATPDRAKERATRLRDTAIDEQACFACHGSYEELAAKTADSAVLTDAKGTVVNPHARPAGEGHAGQTCADCHALHSGEPVQETAPEFCISCHHTNDYQCHTCHQ</sequence>
<dbReference type="RefSeq" id="WP_096227273.1">
    <property type="nucleotide sequence ID" value="NZ_CP168029.1"/>
</dbReference>
<evidence type="ECO:0000256" key="3">
    <source>
        <dbReference type="ARBA" id="ARBA00022617"/>
    </source>
</evidence>
<dbReference type="AlphaFoldDB" id="A0A423UIY5"/>
<proteinExistence type="predicted"/>
<organism evidence="9 10">
    <name type="scientific">Gordonibacter urolithinfaciens</name>
    <dbReference type="NCBI Taxonomy" id="1335613"/>
    <lineage>
        <taxon>Bacteria</taxon>
        <taxon>Bacillati</taxon>
        <taxon>Actinomycetota</taxon>
        <taxon>Coriobacteriia</taxon>
        <taxon>Eggerthellales</taxon>
        <taxon>Eggerthellaceae</taxon>
        <taxon>Gordonibacter</taxon>
    </lineage>
</organism>
<keyword evidence="2" id="KW-0813">Transport</keyword>
<keyword evidence="7" id="KW-0732">Signal</keyword>
<accession>A0A423UIY5</accession>
<gene>
    <name evidence="9" type="ORF">DMP12_10405</name>
</gene>
<dbReference type="GO" id="GO:0046872">
    <property type="term" value="F:metal ion binding"/>
    <property type="evidence" value="ECO:0007669"/>
    <property type="project" value="UniProtKB-KW"/>
</dbReference>